<dbReference type="PROSITE" id="PS50097">
    <property type="entry name" value="BTB"/>
    <property type="match status" value="1"/>
</dbReference>
<evidence type="ECO:0000259" key="1">
    <source>
        <dbReference type="PROSITE" id="PS50097"/>
    </source>
</evidence>
<dbReference type="SUPFAM" id="SSF54695">
    <property type="entry name" value="POZ domain"/>
    <property type="match status" value="1"/>
</dbReference>
<dbReference type="EMBL" id="JAVFHQ010000042">
    <property type="protein sequence ID" value="KAK4542374.1"/>
    <property type="molecule type" value="Genomic_DNA"/>
</dbReference>
<sequence length="420" mass="47891">MADDPRDSVEHAVQITGDVVTISVGLEAVTIIIHEDLIRSRSEFFKSALNKAWQEAQERRINLPEDKLDIVRLYCQFLYSGRLYLEHTVSKAQLADKEVLPEYLILSELYVFGEKIQDAVFRNSVIDAFLSRMEESVDGTKYSPITQSVDIIYRGTMAGSPARRLMVDTHVWRGGPHWITHESAENNQEFLMDLARAMLIFPRAAEGEKAVQRSNYHEGETSEHFRELIPINGHNHEQRIDLPDVEPEVFNAYLHLHYFGKIPCRQPDEPVSERTEDFISTDYDLLCDLHIFADYVRDRKAMDAAISALLSRYTQRGPEDGLRVLPSDQRVNKVYAETKLDSPLRRLMVDMHMCGNEQALVGGPDALDGDFIYDLALVLLRERGKAHSKDDSLPKGVSICDYHKPGDCEACVGRKRKRGD</sequence>
<dbReference type="PANTHER" id="PTHR47843:SF2">
    <property type="entry name" value="BTB DOMAIN-CONTAINING PROTEIN"/>
    <property type="match status" value="1"/>
</dbReference>
<comment type="caution">
    <text evidence="2">The sequence shown here is derived from an EMBL/GenBank/DDBJ whole genome shotgun (WGS) entry which is preliminary data.</text>
</comment>
<proteinExistence type="predicted"/>
<dbReference type="CDD" id="cd18186">
    <property type="entry name" value="BTB_POZ_ZBTB_KLHL-like"/>
    <property type="match status" value="1"/>
</dbReference>
<dbReference type="Gene3D" id="3.30.710.10">
    <property type="entry name" value="Potassium Channel Kv1.1, Chain A"/>
    <property type="match status" value="1"/>
</dbReference>
<evidence type="ECO:0000313" key="3">
    <source>
        <dbReference type="Proteomes" id="UP001324427"/>
    </source>
</evidence>
<evidence type="ECO:0000313" key="2">
    <source>
        <dbReference type="EMBL" id="KAK4542374.1"/>
    </source>
</evidence>
<dbReference type="Proteomes" id="UP001324427">
    <property type="component" value="Unassembled WGS sequence"/>
</dbReference>
<dbReference type="PANTHER" id="PTHR47843">
    <property type="entry name" value="BTB DOMAIN-CONTAINING PROTEIN-RELATED"/>
    <property type="match status" value="1"/>
</dbReference>
<accession>A0AAV9JBA2</accession>
<gene>
    <name evidence="2" type="ORF">LTR36_006831</name>
</gene>
<name>A0AAV9JBA2_9PEZI</name>
<keyword evidence="3" id="KW-1185">Reference proteome</keyword>
<dbReference type="AlphaFoldDB" id="A0AAV9JBA2"/>
<dbReference type="InterPro" id="IPR011333">
    <property type="entry name" value="SKP1/BTB/POZ_sf"/>
</dbReference>
<protein>
    <recommendedName>
        <fullName evidence="1">BTB domain-containing protein</fullName>
    </recommendedName>
</protein>
<feature type="domain" description="BTB" evidence="1">
    <location>
        <begin position="18"/>
        <end position="87"/>
    </location>
</feature>
<dbReference type="InterPro" id="IPR000210">
    <property type="entry name" value="BTB/POZ_dom"/>
</dbReference>
<reference evidence="2 3" key="1">
    <citation type="submission" date="2021-11" db="EMBL/GenBank/DDBJ databases">
        <title>Black yeast isolated from Biological Soil Crust.</title>
        <authorList>
            <person name="Kurbessoian T."/>
        </authorList>
    </citation>
    <scope>NUCLEOTIDE SEQUENCE [LARGE SCALE GENOMIC DNA]</scope>
    <source>
        <strain evidence="2 3">CCFEE 5522</strain>
    </source>
</reference>
<organism evidence="2 3">
    <name type="scientific">Oleoguttula mirabilis</name>
    <dbReference type="NCBI Taxonomy" id="1507867"/>
    <lineage>
        <taxon>Eukaryota</taxon>
        <taxon>Fungi</taxon>
        <taxon>Dikarya</taxon>
        <taxon>Ascomycota</taxon>
        <taxon>Pezizomycotina</taxon>
        <taxon>Dothideomycetes</taxon>
        <taxon>Dothideomycetidae</taxon>
        <taxon>Mycosphaerellales</taxon>
        <taxon>Teratosphaeriaceae</taxon>
        <taxon>Oleoguttula</taxon>
    </lineage>
</organism>